<evidence type="ECO:0000313" key="1">
    <source>
        <dbReference type="EMBL" id="MET4539481.1"/>
    </source>
</evidence>
<evidence type="ECO:0008006" key="3">
    <source>
        <dbReference type="Google" id="ProtNLM"/>
    </source>
</evidence>
<organism evidence="1 2">
    <name type="scientific">Arthrobacter bambusae</name>
    <dbReference type="NCBI Taxonomy" id="1338426"/>
    <lineage>
        <taxon>Bacteria</taxon>
        <taxon>Bacillati</taxon>
        <taxon>Actinomycetota</taxon>
        <taxon>Actinomycetes</taxon>
        <taxon>Micrococcales</taxon>
        <taxon>Micrococcaceae</taxon>
        <taxon>Arthrobacter</taxon>
    </lineage>
</organism>
<reference evidence="1 2" key="1">
    <citation type="submission" date="2024-06" db="EMBL/GenBank/DDBJ databases">
        <title>Sorghum-associated microbial communities from plants grown in Nebraska, USA.</title>
        <authorList>
            <person name="Schachtman D."/>
        </authorList>
    </citation>
    <scope>NUCLEOTIDE SEQUENCE [LARGE SCALE GENOMIC DNA]</scope>
    <source>
        <strain evidence="1 2">3552</strain>
    </source>
</reference>
<dbReference type="EMBL" id="JBEPSN010000002">
    <property type="protein sequence ID" value="MET4539481.1"/>
    <property type="molecule type" value="Genomic_DNA"/>
</dbReference>
<evidence type="ECO:0000313" key="2">
    <source>
        <dbReference type="Proteomes" id="UP001549307"/>
    </source>
</evidence>
<gene>
    <name evidence="1" type="ORF">ABIE37_001253</name>
</gene>
<sequence length="306" mass="33661">MRYWWASQGKNYPIAIEQGSLWSCPGGRGELRGDRILLKELKLGDAVFHYYGPHLRAVSVVADEWKEAARPDGYPPREGEGDDGWLVQVTPFATGLEIPWTRIAELITHGSPGPFTAVGKPQQKFLSALPENEALAVLREAGVSLQAPQEESFLGLPEDCWGDGETDAQALTTVRKEQGELRRHLLHGRSSAPCSICGEELPAKVLVAGHIKPRSLCSEDERWDFRSAAMLICALGCDALFEWGYVVVDDSGRVRRGRHAETKDLEAAVDLLIGKVCSAHNEHTASNFAERRRIVSPSIVDGSILQ</sequence>
<accession>A0ABV2P418</accession>
<name>A0ABV2P418_9MICC</name>
<keyword evidence="2" id="KW-1185">Reference proteome</keyword>
<proteinExistence type="predicted"/>
<comment type="caution">
    <text evidence="1">The sequence shown here is derived from an EMBL/GenBank/DDBJ whole genome shotgun (WGS) entry which is preliminary data.</text>
</comment>
<protein>
    <recommendedName>
        <fullName evidence="3">EVE domain-containing protein</fullName>
    </recommendedName>
</protein>
<dbReference type="Proteomes" id="UP001549307">
    <property type="component" value="Unassembled WGS sequence"/>
</dbReference>